<evidence type="ECO:0000313" key="3">
    <source>
        <dbReference type="Proteomes" id="UP001595693"/>
    </source>
</evidence>
<keyword evidence="3" id="KW-1185">Reference proteome</keyword>
<dbReference type="Proteomes" id="UP001595693">
    <property type="component" value="Unassembled WGS sequence"/>
</dbReference>
<accession>A0ABV8DIH9</accession>
<dbReference type="RefSeq" id="WP_055401040.1">
    <property type="nucleotide sequence ID" value="NZ_JAMXAX010000131.1"/>
</dbReference>
<sequence length="275" mass="29052">MTHHHHPTPLLLGRTDNELLWHRRRSLLQAAAAWVAAGGWMAAQAQSRSNIVEVRGDVLRNGQALTAQGSIAAGDRIETGPGSTAIFAVGNSAFMVRQNTRLALEGDTPTAVKVLRVLTGAVASVWGQGTDRQVILPTATAGIRGTGVYAEVFPELDHRGYFCNCYGTVDLAAGNESVVSQSVYHQSFWAEPAPRDGRLLTPAGAINHTDEELEFLAGLIGQRTAWQIAGRKGTKDGSGQMNYPAPGGTTPGTTPPVPTAPTRAVPPPPGDTSTY</sequence>
<evidence type="ECO:0000313" key="2">
    <source>
        <dbReference type="EMBL" id="MFC3938132.1"/>
    </source>
</evidence>
<organism evidence="2 3">
    <name type="scientific">Acidovorax facilis</name>
    <dbReference type="NCBI Taxonomy" id="12917"/>
    <lineage>
        <taxon>Bacteria</taxon>
        <taxon>Pseudomonadati</taxon>
        <taxon>Pseudomonadota</taxon>
        <taxon>Betaproteobacteria</taxon>
        <taxon>Burkholderiales</taxon>
        <taxon>Comamonadaceae</taxon>
        <taxon>Acidovorax</taxon>
    </lineage>
</organism>
<gene>
    <name evidence="2" type="ORF">ACFOW3_26280</name>
</gene>
<proteinExistence type="predicted"/>
<dbReference type="InterPro" id="IPR006311">
    <property type="entry name" value="TAT_signal"/>
</dbReference>
<dbReference type="PROSITE" id="PS51318">
    <property type="entry name" value="TAT"/>
    <property type="match status" value="1"/>
</dbReference>
<protein>
    <submittedName>
        <fullName evidence="2">Iron dicitrate transport regulator FecR</fullName>
    </submittedName>
</protein>
<reference evidence="3" key="1">
    <citation type="journal article" date="2019" name="Int. J. Syst. Evol. Microbiol.">
        <title>The Global Catalogue of Microorganisms (GCM) 10K type strain sequencing project: providing services to taxonomists for standard genome sequencing and annotation.</title>
        <authorList>
            <consortium name="The Broad Institute Genomics Platform"/>
            <consortium name="The Broad Institute Genome Sequencing Center for Infectious Disease"/>
            <person name="Wu L."/>
            <person name="Ma J."/>
        </authorList>
    </citation>
    <scope>NUCLEOTIDE SEQUENCE [LARGE SCALE GENOMIC DNA]</scope>
    <source>
        <strain evidence="3">CCUG 2113</strain>
    </source>
</reference>
<feature type="compositionally biased region" description="Pro residues" evidence="1">
    <location>
        <begin position="253"/>
        <end position="275"/>
    </location>
</feature>
<evidence type="ECO:0000256" key="1">
    <source>
        <dbReference type="SAM" id="MobiDB-lite"/>
    </source>
</evidence>
<comment type="caution">
    <text evidence="2">The sequence shown here is derived from an EMBL/GenBank/DDBJ whole genome shotgun (WGS) entry which is preliminary data.</text>
</comment>
<feature type="region of interest" description="Disordered" evidence="1">
    <location>
        <begin position="230"/>
        <end position="275"/>
    </location>
</feature>
<name>A0ABV8DIH9_9BURK</name>
<dbReference type="EMBL" id="JBHSAJ010000168">
    <property type="protein sequence ID" value="MFC3938132.1"/>
    <property type="molecule type" value="Genomic_DNA"/>
</dbReference>